<keyword evidence="2" id="KW-0489">Methyltransferase</keyword>
<sequence>MKINHYIQANRESWNQVASLHAKAKEEQKKRFMNAGYSCLDQTVTSKLKSINITGRRVAHLCCNDGMETLSLKNLGASACTGFDFSDKAIQYALQLATQSGISCRFVQANIYEIDECYDNQFDLVYISSVSLMWFPDLSLFFQTVHRLLAPDGIVMIYDIHPLLLLLDEKDKVNPLTLKYDYFLDEPRVFQDGLDYVSQTTYTSTSYYNFDPTLSQIMSAIIQNQLSIHMFEEYPHDISALFAHLANQNVQIPASYLLTAQKTGLS</sequence>
<dbReference type="Gene3D" id="3.40.50.150">
    <property type="entry name" value="Vaccinia Virus protein VP39"/>
    <property type="match status" value="1"/>
</dbReference>
<gene>
    <name evidence="2" type="ORF">IC620_09740</name>
</gene>
<name>A0A926NC26_9BACL</name>
<organism evidence="2 3">
    <name type="scientific">Polycladospora coralii</name>
    <dbReference type="NCBI Taxonomy" id="2771432"/>
    <lineage>
        <taxon>Bacteria</taxon>
        <taxon>Bacillati</taxon>
        <taxon>Bacillota</taxon>
        <taxon>Bacilli</taxon>
        <taxon>Bacillales</taxon>
        <taxon>Thermoactinomycetaceae</taxon>
        <taxon>Polycladospora</taxon>
    </lineage>
</organism>
<dbReference type="PANTHER" id="PTHR43861">
    <property type="entry name" value="TRANS-ACONITATE 2-METHYLTRANSFERASE-RELATED"/>
    <property type="match status" value="1"/>
</dbReference>
<dbReference type="CDD" id="cd02440">
    <property type="entry name" value="AdoMet_MTases"/>
    <property type="match status" value="1"/>
</dbReference>
<dbReference type="AlphaFoldDB" id="A0A926NC26"/>
<dbReference type="EMBL" id="JACXAH010000012">
    <property type="protein sequence ID" value="MBD1372635.1"/>
    <property type="molecule type" value="Genomic_DNA"/>
</dbReference>
<evidence type="ECO:0000313" key="3">
    <source>
        <dbReference type="Proteomes" id="UP000661691"/>
    </source>
</evidence>
<feature type="domain" description="Methyltransferase type 11" evidence="1">
    <location>
        <begin position="62"/>
        <end position="157"/>
    </location>
</feature>
<dbReference type="InterPro" id="IPR013216">
    <property type="entry name" value="Methyltransf_11"/>
</dbReference>
<dbReference type="GO" id="GO:0008757">
    <property type="term" value="F:S-adenosylmethionine-dependent methyltransferase activity"/>
    <property type="evidence" value="ECO:0007669"/>
    <property type="project" value="InterPro"/>
</dbReference>
<dbReference type="Pfam" id="PF08241">
    <property type="entry name" value="Methyltransf_11"/>
    <property type="match status" value="1"/>
</dbReference>
<dbReference type="Proteomes" id="UP000661691">
    <property type="component" value="Unassembled WGS sequence"/>
</dbReference>
<protein>
    <submittedName>
        <fullName evidence="2">Class I SAM-dependent methyltransferase</fullName>
    </submittedName>
</protein>
<evidence type="ECO:0000259" key="1">
    <source>
        <dbReference type="Pfam" id="PF08241"/>
    </source>
</evidence>
<accession>A0A926NC26</accession>
<dbReference type="PANTHER" id="PTHR43861:SF1">
    <property type="entry name" value="TRANS-ACONITATE 2-METHYLTRANSFERASE"/>
    <property type="match status" value="1"/>
</dbReference>
<evidence type="ECO:0000313" key="2">
    <source>
        <dbReference type="EMBL" id="MBD1372635.1"/>
    </source>
</evidence>
<dbReference type="GO" id="GO:0032259">
    <property type="term" value="P:methylation"/>
    <property type="evidence" value="ECO:0007669"/>
    <property type="project" value="UniProtKB-KW"/>
</dbReference>
<dbReference type="RefSeq" id="WP_191140539.1">
    <property type="nucleotide sequence ID" value="NZ_JACXAG020000006.1"/>
</dbReference>
<dbReference type="InterPro" id="IPR029063">
    <property type="entry name" value="SAM-dependent_MTases_sf"/>
</dbReference>
<proteinExistence type="predicted"/>
<reference evidence="2" key="1">
    <citation type="submission" date="2020-09" db="EMBL/GenBank/DDBJ databases">
        <title>A novel bacterium of genus Hazenella, isolated from South China Sea.</title>
        <authorList>
            <person name="Huang H."/>
            <person name="Mo K."/>
            <person name="Hu Y."/>
        </authorList>
    </citation>
    <scope>NUCLEOTIDE SEQUENCE</scope>
    <source>
        <strain evidence="2">IB182357</strain>
    </source>
</reference>
<keyword evidence="3" id="KW-1185">Reference proteome</keyword>
<keyword evidence="2" id="KW-0808">Transferase</keyword>
<comment type="caution">
    <text evidence="2">The sequence shown here is derived from an EMBL/GenBank/DDBJ whole genome shotgun (WGS) entry which is preliminary data.</text>
</comment>
<dbReference type="SUPFAM" id="SSF53335">
    <property type="entry name" value="S-adenosyl-L-methionine-dependent methyltransferases"/>
    <property type="match status" value="1"/>
</dbReference>